<name>A0A1G5R3D1_9RHOB</name>
<accession>A0A1G5R3D1</accession>
<reference evidence="1 2" key="1">
    <citation type="submission" date="2016-10" db="EMBL/GenBank/DDBJ databases">
        <authorList>
            <person name="de Groot N.N."/>
        </authorList>
    </citation>
    <scope>NUCLEOTIDE SEQUENCE [LARGE SCALE GENOMIC DNA]</scope>
    <source>
        <strain evidence="1 2">U95</strain>
    </source>
</reference>
<dbReference type="Proteomes" id="UP000198767">
    <property type="component" value="Unassembled WGS sequence"/>
</dbReference>
<dbReference type="RefSeq" id="WP_139163213.1">
    <property type="nucleotide sequence ID" value="NZ_FMWG01000008.1"/>
</dbReference>
<protein>
    <submittedName>
        <fullName evidence="1">Uncharacterized protein</fullName>
    </submittedName>
</protein>
<proteinExistence type="predicted"/>
<dbReference type="OrthoDB" id="7691616at2"/>
<sequence>MILYKTIALQYGRYLETGLSGDEYDLVARVGPTEETRIQRQGILHDLAAARIYLLDHRAANYLDSLRMDVQGMPWEDRPEAHIQGYVREVDFPQDLVWVEYDSRKLWEDRVARGLTTMSEDELSIWHQRGFLFDNRSPDKMTVQLFTAITDRNFWDSPVTLVLNKSQGGRLDFSNANWQLQNNVILSRMQLSSGDQQHDLKEHIETHKGYLTYEMVIGFMLFAALAAHEDDLLSREAPSLSTSQAKAARKFGKTWMAETLRSHITIQIGPAGERHLTEREARRQFEQVQASGRATPVEHWVAEHERHYSNGKVVRIRAHKRGQPASRGLPVRVVGPRIES</sequence>
<keyword evidence="2" id="KW-1185">Reference proteome</keyword>
<dbReference type="EMBL" id="FMWG01000008">
    <property type="protein sequence ID" value="SCZ68573.1"/>
    <property type="molecule type" value="Genomic_DNA"/>
</dbReference>
<organism evidence="1 2">
    <name type="scientific">Epibacterium ulvae</name>
    <dbReference type="NCBI Taxonomy" id="1156985"/>
    <lineage>
        <taxon>Bacteria</taxon>
        <taxon>Pseudomonadati</taxon>
        <taxon>Pseudomonadota</taxon>
        <taxon>Alphaproteobacteria</taxon>
        <taxon>Rhodobacterales</taxon>
        <taxon>Roseobacteraceae</taxon>
        <taxon>Epibacterium</taxon>
    </lineage>
</organism>
<dbReference type="STRING" id="1156985.SAMN04488118_10822"/>
<evidence type="ECO:0000313" key="2">
    <source>
        <dbReference type="Proteomes" id="UP000198767"/>
    </source>
</evidence>
<dbReference type="AlphaFoldDB" id="A0A1G5R3D1"/>
<evidence type="ECO:0000313" key="1">
    <source>
        <dbReference type="EMBL" id="SCZ68573.1"/>
    </source>
</evidence>
<gene>
    <name evidence="1" type="ORF">SAMN04488118_10822</name>
</gene>